<protein>
    <submittedName>
        <fullName evidence="1">Uncharacterized protein</fullName>
    </submittedName>
</protein>
<dbReference type="EMBL" id="LBQZ01000027">
    <property type="protein sequence ID" value="KKP88078.1"/>
    <property type="molecule type" value="Genomic_DNA"/>
</dbReference>
<gene>
    <name evidence="1" type="ORF">UR91_C0027G0002</name>
</gene>
<reference evidence="1 2" key="1">
    <citation type="journal article" date="2015" name="Nature">
        <title>rRNA introns, odd ribosomes, and small enigmatic genomes across a large radiation of phyla.</title>
        <authorList>
            <person name="Brown C.T."/>
            <person name="Hug L.A."/>
            <person name="Thomas B.C."/>
            <person name="Sharon I."/>
            <person name="Castelle C.J."/>
            <person name="Singh A."/>
            <person name="Wilkins M.J."/>
            <person name="Williams K.H."/>
            <person name="Banfield J.F."/>
        </authorList>
    </citation>
    <scope>NUCLEOTIDE SEQUENCE [LARGE SCALE GENOMIC DNA]</scope>
</reference>
<evidence type="ECO:0000313" key="2">
    <source>
        <dbReference type="Proteomes" id="UP000034798"/>
    </source>
</evidence>
<dbReference type="AlphaFoldDB" id="A0A0G0D446"/>
<name>A0A0G0D446_9BACT</name>
<proteinExistence type="predicted"/>
<sequence length="146" mass="17066">MTKQILPHDTRSFWIKALLNLPMLKSKHEKILKLTSATEGRLYPGYVLEKLYYTGSYPKLTPYIDELFNLAHGSIDLGYKPESILYWLRICVDSEKVTKQEMPKIIKLGKIAQQKNLKPEFIYYELWGLQAQIKAFFEMEAKGNAY</sequence>
<dbReference type="Proteomes" id="UP000034798">
    <property type="component" value="Unassembled WGS sequence"/>
</dbReference>
<organism evidence="1 2">
    <name type="scientific">Candidatus Nomurabacteria bacterium GW2011_GWC2_35_8</name>
    <dbReference type="NCBI Taxonomy" id="1618752"/>
    <lineage>
        <taxon>Bacteria</taxon>
        <taxon>Candidatus Nomuraibacteriota</taxon>
    </lineage>
</organism>
<comment type="caution">
    <text evidence="1">The sequence shown here is derived from an EMBL/GenBank/DDBJ whole genome shotgun (WGS) entry which is preliminary data.</text>
</comment>
<evidence type="ECO:0000313" key="1">
    <source>
        <dbReference type="EMBL" id="KKP88078.1"/>
    </source>
</evidence>
<accession>A0A0G0D446</accession>